<feature type="transmembrane region" description="Helical" evidence="1">
    <location>
        <begin position="208"/>
        <end position="230"/>
    </location>
</feature>
<dbReference type="OrthoDB" id="3724330at2"/>
<protein>
    <submittedName>
        <fullName evidence="2">Uncharacterized protein</fullName>
    </submittedName>
</protein>
<feature type="transmembrane region" description="Helical" evidence="1">
    <location>
        <begin position="21"/>
        <end position="41"/>
    </location>
</feature>
<dbReference type="Proteomes" id="UP000282460">
    <property type="component" value="Unassembled WGS sequence"/>
</dbReference>
<proteinExistence type="predicted"/>
<dbReference type="RefSeq" id="WP_121659441.1">
    <property type="nucleotide sequence ID" value="NZ_BMEK01000002.1"/>
</dbReference>
<gene>
    <name evidence="2" type="ORF">D9V28_09420</name>
</gene>
<evidence type="ECO:0000256" key="1">
    <source>
        <dbReference type="SAM" id="Phobius"/>
    </source>
</evidence>
<name>A0A3L7J7B5_9MICO</name>
<dbReference type="EMBL" id="RCWJ01000002">
    <property type="protein sequence ID" value="RLQ84402.1"/>
    <property type="molecule type" value="Genomic_DNA"/>
</dbReference>
<keyword evidence="1" id="KW-0472">Membrane</keyword>
<feature type="transmembrane region" description="Helical" evidence="1">
    <location>
        <begin position="100"/>
        <end position="120"/>
    </location>
</feature>
<sequence>MSTLISSTKLHLNKREITFAVPLYITGLVAVVSVLISFLFWRAGSQPGSEGWISGSQSNPGILYSLAGFLVYLGVQSVATTFPFALSLGATRRGFAGGTVLWAVLVSAYLAFVFAVLTTIEIATDHWFAGFYVFDVYVLGAGDLSRLLPTVFLGTLSMLTIGGVFGAAWLRFGARGPQVIGVGVGLVLVLALIVLIPSAAEILGRFELWWLAVTAAVVIALSSAGMWSLLRSAIVR</sequence>
<keyword evidence="1" id="KW-1133">Transmembrane helix</keyword>
<feature type="transmembrane region" description="Helical" evidence="1">
    <location>
        <begin position="151"/>
        <end position="172"/>
    </location>
</feature>
<dbReference type="AlphaFoldDB" id="A0A3L7J7B5"/>
<accession>A0A3L7J7B5</accession>
<comment type="caution">
    <text evidence="2">The sequence shown here is derived from an EMBL/GenBank/DDBJ whole genome shotgun (WGS) entry which is preliminary data.</text>
</comment>
<keyword evidence="3" id="KW-1185">Reference proteome</keyword>
<reference evidence="2 3" key="1">
    <citation type="submission" date="2018-10" db="EMBL/GenBank/DDBJ databases">
        <authorList>
            <person name="Li J."/>
        </authorList>
    </citation>
    <scope>NUCLEOTIDE SEQUENCE [LARGE SCALE GENOMIC DNA]</scope>
    <source>
        <strain evidence="2 3">ZD1-4</strain>
    </source>
</reference>
<feature type="transmembrane region" description="Helical" evidence="1">
    <location>
        <begin position="61"/>
        <end position="88"/>
    </location>
</feature>
<feature type="transmembrane region" description="Helical" evidence="1">
    <location>
        <begin position="178"/>
        <end position="196"/>
    </location>
</feature>
<evidence type="ECO:0000313" key="3">
    <source>
        <dbReference type="Proteomes" id="UP000282460"/>
    </source>
</evidence>
<organism evidence="2 3">
    <name type="scientific">Mycetocola zhadangensis</name>
    <dbReference type="NCBI Taxonomy" id="1164595"/>
    <lineage>
        <taxon>Bacteria</taxon>
        <taxon>Bacillati</taxon>
        <taxon>Actinomycetota</taxon>
        <taxon>Actinomycetes</taxon>
        <taxon>Micrococcales</taxon>
        <taxon>Microbacteriaceae</taxon>
        <taxon>Mycetocola</taxon>
    </lineage>
</organism>
<keyword evidence="1" id="KW-0812">Transmembrane</keyword>
<evidence type="ECO:0000313" key="2">
    <source>
        <dbReference type="EMBL" id="RLQ84402.1"/>
    </source>
</evidence>